<organism evidence="1 2">
    <name type="scientific">Planococcus salinus</name>
    <dbReference type="NCBI Taxonomy" id="1848460"/>
    <lineage>
        <taxon>Bacteria</taxon>
        <taxon>Bacillati</taxon>
        <taxon>Bacillota</taxon>
        <taxon>Bacilli</taxon>
        <taxon>Bacillales</taxon>
        <taxon>Caryophanaceae</taxon>
        <taxon>Planococcus</taxon>
    </lineage>
</organism>
<protein>
    <submittedName>
        <fullName evidence="1">Uncharacterized protein</fullName>
    </submittedName>
</protein>
<proteinExistence type="predicted"/>
<reference evidence="1 2" key="1">
    <citation type="journal article" date="2018" name="Int. J. Syst. Evol. Microbiol.">
        <title>Planococcus salinus sp. nov., a moderately halophilic bacterium isolated from a saline-alkali soil.</title>
        <authorList>
            <person name="Gan L."/>
        </authorList>
    </citation>
    <scope>NUCLEOTIDE SEQUENCE [LARGE SCALE GENOMIC DNA]</scope>
    <source>
        <strain evidence="1 2">LCB217</strain>
    </source>
</reference>
<accession>A0A3M8P9F7</accession>
<dbReference type="Proteomes" id="UP000275473">
    <property type="component" value="Unassembled WGS sequence"/>
</dbReference>
<evidence type="ECO:0000313" key="2">
    <source>
        <dbReference type="Proteomes" id="UP000275473"/>
    </source>
</evidence>
<name>A0A3M8P9F7_9BACL</name>
<comment type="caution">
    <text evidence="1">The sequence shown here is derived from an EMBL/GenBank/DDBJ whole genome shotgun (WGS) entry which is preliminary data.</text>
</comment>
<dbReference type="EMBL" id="RIAX01000003">
    <property type="protein sequence ID" value="RNF40307.1"/>
    <property type="molecule type" value="Genomic_DNA"/>
</dbReference>
<sequence>MKPVQYFIDHAKKRIHKKQYVGDRCGFIDTSIEKREFTDSAIYIEQLEENERYEKCRYCKSAQPIIK</sequence>
<keyword evidence="2" id="KW-1185">Reference proteome</keyword>
<evidence type="ECO:0000313" key="1">
    <source>
        <dbReference type="EMBL" id="RNF40307.1"/>
    </source>
</evidence>
<gene>
    <name evidence="1" type="ORF">EEX84_06660</name>
</gene>
<dbReference type="AlphaFoldDB" id="A0A3M8P9F7"/>